<keyword evidence="3" id="KW-1185">Reference proteome</keyword>
<dbReference type="EMBL" id="LR215048">
    <property type="protein sequence ID" value="VEU80544.1"/>
    <property type="molecule type" value="Genomic_DNA"/>
</dbReference>
<sequence length="313" mass="36833">MSKIIIADSFRMFEDKINDDFEYVFVSPDTVINVLENDCYKALILTSDFSEIFHKIRQIKGHENSYIITFSNDEFSFICSDITYDGNITLENFLDALTKIRILLSPLHHASIFNFLKRLLVAKDSDMLSQLYRVPDLVNFIIRKLIEEKVYIELLTKQLIKDTVFFSTFHDIGKLTIVNENLHFTGEFDEHQRKTMKLHTTLGYEFFTAVTSIFPELKSQTAENIIYYHHEWYNGNGYPKGLSYDEIPLEARIVAIADVYDALRSKRKYKDSFTHEESFNILLKEKGSHFDPKIIEVLEKHQDELNKEYQKFL</sequence>
<evidence type="ECO:0000313" key="2">
    <source>
        <dbReference type="EMBL" id="VEU80544.1"/>
    </source>
</evidence>
<feature type="domain" description="HD-GYP" evidence="1">
    <location>
        <begin position="105"/>
        <end position="313"/>
    </location>
</feature>
<dbReference type="PROSITE" id="PS51832">
    <property type="entry name" value="HD_GYP"/>
    <property type="match status" value="1"/>
</dbReference>
<dbReference type="KEGG" id="aaxa:NCTC10138_00920"/>
<name>A0A449BDL5_HAPAX</name>
<keyword evidence="2" id="KW-0378">Hydrolase</keyword>
<accession>A0A449BDL5</accession>
<dbReference type="PANTHER" id="PTHR45228">
    <property type="entry name" value="CYCLIC DI-GMP PHOSPHODIESTERASE TM_0186-RELATED"/>
    <property type="match status" value="1"/>
</dbReference>
<dbReference type="GO" id="GO:0071111">
    <property type="term" value="F:cyclic-guanylate-specific phosphodiesterase activity"/>
    <property type="evidence" value="ECO:0007669"/>
    <property type="project" value="UniProtKB-EC"/>
</dbReference>
<dbReference type="InterPro" id="IPR037522">
    <property type="entry name" value="HD_GYP_dom"/>
</dbReference>
<dbReference type="CDD" id="cd00077">
    <property type="entry name" value="HDc"/>
    <property type="match status" value="1"/>
</dbReference>
<dbReference type="PANTHER" id="PTHR45228:SF8">
    <property type="entry name" value="TWO-COMPONENT RESPONSE REGULATOR-RELATED"/>
    <property type="match status" value="1"/>
</dbReference>
<evidence type="ECO:0000313" key="3">
    <source>
        <dbReference type="Proteomes" id="UP000289841"/>
    </source>
</evidence>
<dbReference type="EC" id="3.1.4.52" evidence="2"/>
<dbReference type="RefSeq" id="WP_052589730.1">
    <property type="nucleotide sequence ID" value="NZ_LR215048.1"/>
</dbReference>
<organism evidence="2 3">
    <name type="scientific">Haploplasma axanthum</name>
    <name type="common">Acholeplasma axanthum</name>
    <dbReference type="NCBI Taxonomy" id="29552"/>
    <lineage>
        <taxon>Bacteria</taxon>
        <taxon>Bacillati</taxon>
        <taxon>Mycoplasmatota</taxon>
        <taxon>Mollicutes</taxon>
        <taxon>Acholeplasmatales</taxon>
        <taxon>Acholeplasmataceae</taxon>
        <taxon>Haploplasma</taxon>
    </lineage>
</organism>
<dbReference type="Pfam" id="PF13487">
    <property type="entry name" value="HD_5"/>
    <property type="match status" value="1"/>
</dbReference>
<dbReference type="SUPFAM" id="SSF109604">
    <property type="entry name" value="HD-domain/PDEase-like"/>
    <property type="match status" value="1"/>
</dbReference>
<dbReference type="InterPro" id="IPR003607">
    <property type="entry name" value="HD/PDEase_dom"/>
</dbReference>
<dbReference type="AlphaFoldDB" id="A0A449BDL5"/>
<dbReference type="OrthoDB" id="383993at2"/>
<dbReference type="STRING" id="1278311.GCA_000428705_00534"/>
<protein>
    <submittedName>
        <fullName evidence="2">Cyclic di-GMP phosphodiesterase response regulator RpfG</fullName>
        <ecNumber evidence="2">3.1.4.52</ecNumber>
    </submittedName>
</protein>
<gene>
    <name evidence="2" type="primary">rpfG</name>
    <name evidence="2" type="ORF">NCTC10138_00920</name>
</gene>
<reference evidence="2 3" key="1">
    <citation type="submission" date="2019-01" db="EMBL/GenBank/DDBJ databases">
        <authorList>
            <consortium name="Pathogen Informatics"/>
        </authorList>
    </citation>
    <scope>NUCLEOTIDE SEQUENCE [LARGE SCALE GENOMIC DNA]</scope>
    <source>
        <strain evidence="2 3">NCTC10138</strain>
    </source>
</reference>
<evidence type="ECO:0000259" key="1">
    <source>
        <dbReference type="PROSITE" id="PS51832"/>
    </source>
</evidence>
<dbReference type="Gene3D" id="1.10.3210.10">
    <property type="entry name" value="Hypothetical protein af1432"/>
    <property type="match status" value="1"/>
</dbReference>
<dbReference type="InterPro" id="IPR052020">
    <property type="entry name" value="Cyclic_di-GMP/3'3'-cGAMP_PDE"/>
</dbReference>
<dbReference type="Proteomes" id="UP000289841">
    <property type="component" value="Chromosome"/>
</dbReference>
<proteinExistence type="predicted"/>